<reference evidence="1 2" key="1">
    <citation type="journal article" date="2016" name="J. Virol.">
        <title>Concurrence of Iridovirus, Polyomavirus, and a Unique Member of a New Group of Fish Papillomaviruses in Lymphocystis Disease-Affected Gilthead Sea Bream.</title>
        <authorList>
            <person name="Lopez-Bueno A."/>
            <person name="Mavian C."/>
            <person name="Labella A.M."/>
            <person name="Castro D."/>
            <person name="Borrego J.J."/>
            <person name="Alcami A."/>
            <person name="Alejo A."/>
        </authorList>
    </citation>
    <scope>NUCLEOTIDE SEQUENCE [LARGE SCALE GENOMIC DNA]</scope>
    <source>
        <strain evidence="1">SA9</strain>
    </source>
</reference>
<accession>A0A1B2RVW9</accession>
<sequence>MLIFNSEHGEKINRLIRDAHFLSKKSKRLNYRYFNINHIQSFVYSFKYYRVNTI</sequence>
<protein>
    <submittedName>
        <fullName evidence="1">Uncharacterized protein</fullName>
    </submittedName>
</protein>
<dbReference type="Proteomes" id="UP000149121">
    <property type="component" value="Segment"/>
</dbReference>
<keyword evidence="2" id="KW-1185">Reference proteome</keyword>
<evidence type="ECO:0000313" key="2">
    <source>
        <dbReference type="Proteomes" id="UP000149121"/>
    </source>
</evidence>
<evidence type="ECO:0000313" key="1">
    <source>
        <dbReference type="EMBL" id="AOC55142.1"/>
    </source>
</evidence>
<organism evidence="1 2">
    <name type="scientific">Lymphocystis disease virus 3</name>
    <dbReference type="NCBI Taxonomy" id="2560566"/>
    <lineage>
        <taxon>Viruses</taxon>
        <taxon>Varidnaviria</taxon>
        <taxon>Bamfordvirae</taxon>
        <taxon>Nucleocytoviricota</taxon>
        <taxon>Megaviricetes</taxon>
        <taxon>Pimascovirales</taxon>
        <taxon>Pimascovirales incertae sedis</taxon>
        <taxon>Iridoviridae</taxon>
        <taxon>Alphairidovirinae</taxon>
        <taxon>Lymphocystivirus</taxon>
        <taxon>Lymphocystivirus sparus1</taxon>
    </lineage>
</organism>
<gene>
    <name evidence="1" type="ORF">LCDVSa058L</name>
</gene>
<name>A0A1B2RVW9_9VIRU</name>
<proteinExistence type="predicted"/>
<dbReference type="EMBL" id="KX643370">
    <property type="protein sequence ID" value="AOC55142.1"/>
    <property type="molecule type" value="Genomic_DNA"/>
</dbReference>
<dbReference type="KEGG" id="vg:30902634"/>